<evidence type="ECO:0000313" key="2">
    <source>
        <dbReference type="EMBL" id="EFW20037.1"/>
    </source>
</evidence>
<keyword evidence="3" id="KW-1185">Reference proteome</keyword>
<organism evidence="3">
    <name type="scientific">Coccidioides posadasii (strain RMSCC 757 / Silveira)</name>
    <name type="common">Valley fever fungus</name>
    <dbReference type="NCBI Taxonomy" id="443226"/>
    <lineage>
        <taxon>Eukaryota</taxon>
        <taxon>Fungi</taxon>
        <taxon>Dikarya</taxon>
        <taxon>Ascomycota</taxon>
        <taxon>Pezizomycotina</taxon>
        <taxon>Eurotiomycetes</taxon>
        <taxon>Eurotiomycetidae</taxon>
        <taxon>Onygenales</taxon>
        <taxon>Onygenaceae</taxon>
        <taxon>Coccidioides</taxon>
    </lineage>
</organism>
<protein>
    <submittedName>
        <fullName evidence="2">Uncharacterized protein</fullName>
    </submittedName>
</protein>
<feature type="region of interest" description="Disordered" evidence="1">
    <location>
        <begin position="18"/>
        <end position="38"/>
    </location>
</feature>
<reference evidence="3" key="1">
    <citation type="journal article" date="2010" name="Genome Res.">
        <title>Population genomic sequencing of Coccidioides fungi reveals recent hybridization and transposon control.</title>
        <authorList>
            <person name="Neafsey D.E."/>
            <person name="Barker B.M."/>
            <person name="Sharpton T.J."/>
            <person name="Stajich J.E."/>
            <person name="Park D.J."/>
            <person name="Whiston E."/>
            <person name="Hung C.-Y."/>
            <person name="McMahan C."/>
            <person name="White J."/>
            <person name="Sykes S."/>
            <person name="Heiman D."/>
            <person name="Young S."/>
            <person name="Zeng Q."/>
            <person name="Abouelleil A."/>
            <person name="Aftuck L."/>
            <person name="Bessette D."/>
            <person name="Brown A."/>
            <person name="FitzGerald M."/>
            <person name="Lui A."/>
            <person name="Macdonald J.P."/>
            <person name="Priest M."/>
            <person name="Orbach M.J."/>
            <person name="Galgiani J.N."/>
            <person name="Kirkland T.N."/>
            <person name="Cole G.T."/>
            <person name="Birren B.W."/>
            <person name="Henn M.R."/>
            <person name="Taylor J.W."/>
            <person name="Rounsley S.D."/>
        </authorList>
    </citation>
    <scope>NUCLEOTIDE SEQUENCE [LARGE SCALE GENOMIC DNA]</scope>
    <source>
        <strain evidence="3">RMSCC 757 / Silveira</strain>
    </source>
</reference>
<name>E9D133_COCPS</name>
<feature type="region of interest" description="Disordered" evidence="1">
    <location>
        <begin position="256"/>
        <end position="294"/>
    </location>
</feature>
<dbReference type="OMA" id="NWDSHRI"/>
<feature type="compositionally biased region" description="Polar residues" evidence="1">
    <location>
        <begin position="23"/>
        <end position="38"/>
    </location>
</feature>
<dbReference type="VEuPathDB" id="FungiDB:CPSG_03212"/>
<proteinExistence type="predicted"/>
<feature type="compositionally biased region" description="Polar residues" evidence="1">
    <location>
        <begin position="279"/>
        <end position="294"/>
    </location>
</feature>
<sequence length="294" mass="32655">MTPLRKRDIHQPALQSAFCPVPSKSSSTDPATDYVTSSTSAAELQSRIEAAVHKMEQAHKDLQRPRPKGFWSKLFEKIKGCLQKLFGRCAPQVCSSEPPHPCGDEQSLTAILRRRTFEGINLSLPKVQALTGDGRIPRKPSLFQEELSAELVKERQHHCRSTLGSRDYANFVLTGKLDETLDETNEPIYQGSQFDSSKPHFEELLSELSSEPSESIKRPFSIGSDLQDNWDSHRIPSAEPRSRRLSSFFESIRASSPLGRVGSNPKTPSSPKGEYKAVPSTSASEEGSLAFNEQ</sequence>
<dbReference type="EMBL" id="GL636489">
    <property type="protein sequence ID" value="EFW20037.1"/>
    <property type="molecule type" value="Genomic_DNA"/>
</dbReference>
<evidence type="ECO:0000256" key="1">
    <source>
        <dbReference type="SAM" id="MobiDB-lite"/>
    </source>
</evidence>
<dbReference type="Proteomes" id="UP000002497">
    <property type="component" value="Unassembled WGS sequence"/>
</dbReference>
<dbReference type="HOGENOM" id="CLU_946673_0_0_1"/>
<reference evidence="3" key="2">
    <citation type="submission" date="2010-03" db="EMBL/GenBank/DDBJ databases">
        <title>The genome sequence of Coccidioides posadasii strain Silveira.</title>
        <authorList>
            <consortium name="The Broad Institute Genome Sequencing Center for Infectious Disease"/>
            <person name="Neafsey D."/>
            <person name="Orbach M."/>
            <person name="Henn M.R."/>
            <person name="Cole G.T."/>
            <person name="Galgiani J."/>
            <person name="Gardner M.J."/>
            <person name="Kirkland T.N."/>
            <person name="Taylor J.W."/>
            <person name="Young S.K."/>
            <person name="Zeng Q."/>
            <person name="Koehrsen M."/>
            <person name="Alvarado L."/>
            <person name="Berlin A."/>
            <person name="Borenstein D."/>
            <person name="Chapman S.B."/>
            <person name="Chen Z."/>
            <person name="Engels R."/>
            <person name="Freedman E."/>
            <person name="Gellesch M."/>
            <person name="Goldberg J."/>
            <person name="Griggs A."/>
            <person name="Gujja S."/>
            <person name="Heilman E."/>
            <person name="Heiman D."/>
            <person name="Howarth C."/>
            <person name="Jen D."/>
            <person name="Larson L."/>
            <person name="Mehta T."/>
            <person name="Neiman D."/>
            <person name="Park D."/>
            <person name="Pearson M."/>
            <person name="Richards J."/>
            <person name="Roberts A."/>
            <person name="Saif S."/>
            <person name="Shea T."/>
            <person name="Shenoy N."/>
            <person name="Sisk P."/>
            <person name="Stolte C."/>
            <person name="Sykes S."/>
            <person name="Walk T."/>
            <person name="White J."/>
            <person name="Yandava C."/>
            <person name="Haas B."/>
            <person name="Nusbaum C."/>
            <person name="Birren B."/>
        </authorList>
    </citation>
    <scope>NUCLEOTIDE SEQUENCE [LARGE SCALE GENOMIC DNA]</scope>
    <source>
        <strain evidence="3">RMSCC 757 / Silveira</strain>
    </source>
</reference>
<accession>E9D133</accession>
<feature type="compositionally biased region" description="Basic and acidic residues" evidence="1">
    <location>
        <begin position="230"/>
        <end position="242"/>
    </location>
</feature>
<dbReference type="AlphaFoldDB" id="E9D133"/>
<dbReference type="VEuPathDB" id="FungiDB:D8B26_003493"/>
<feature type="region of interest" description="Disordered" evidence="1">
    <location>
        <begin position="207"/>
        <end position="244"/>
    </location>
</feature>
<evidence type="ECO:0000313" key="3">
    <source>
        <dbReference type="Proteomes" id="UP000002497"/>
    </source>
</evidence>
<gene>
    <name evidence="2" type="ORF">CPSG_03212</name>
</gene>
<dbReference type="OrthoDB" id="4207421at2759"/>